<name>A0A350H878_UNCW3</name>
<dbReference type="PANTHER" id="PTHR43245">
    <property type="entry name" value="BIFUNCTIONAL POLYMYXIN RESISTANCE PROTEIN ARNA"/>
    <property type="match status" value="1"/>
</dbReference>
<evidence type="ECO:0000313" key="3">
    <source>
        <dbReference type="Proteomes" id="UP000264062"/>
    </source>
</evidence>
<gene>
    <name evidence="2" type="ORF">DCW38_00980</name>
</gene>
<proteinExistence type="predicted"/>
<dbReference type="PANTHER" id="PTHR43245:SF13">
    <property type="entry name" value="UDP-D-APIOSE_UDP-D-XYLOSE SYNTHASE 2"/>
    <property type="match status" value="1"/>
</dbReference>
<dbReference type="InterPro" id="IPR001509">
    <property type="entry name" value="Epimerase_deHydtase"/>
</dbReference>
<organism evidence="2 3">
    <name type="scientific">candidate division WOR-3 bacterium</name>
    <dbReference type="NCBI Taxonomy" id="2052148"/>
    <lineage>
        <taxon>Bacteria</taxon>
        <taxon>Bacteria division WOR-3</taxon>
    </lineage>
</organism>
<accession>A0A350H878</accession>
<dbReference type="Pfam" id="PF01370">
    <property type="entry name" value="Epimerase"/>
    <property type="match status" value="1"/>
</dbReference>
<dbReference type="Gene3D" id="3.40.50.720">
    <property type="entry name" value="NAD(P)-binding Rossmann-like Domain"/>
    <property type="match status" value="1"/>
</dbReference>
<evidence type="ECO:0000259" key="1">
    <source>
        <dbReference type="Pfam" id="PF01370"/>
    </source>
</evidence>
<dbReference type="Proteomes" id="UP000264062">
    <property type="component" value="Unassembled WGS sequence"/>
</dbReference>
<protein>
    <recommendedName>
        <fullName evidence="1">NAD-dependent epimerase/dehydratase domain-containing protein</fullName>
    </recommendedName>
</protein>
<sequence length="326" mass="37091">MNKKKKVSSVLVAGGEGFIGFNLSKFLQQKGYDVTVIDSENSMSGFNTFHKTSLDKLNIRIIKDTIGNISKYENEVKKADAVFNCAALISHTDSMKNPILDIENNTIEQIKFIDFIKQFTGKKVIYTSTRQVYGKQDKFPVKEDAPINPVDSNGINKYTSELYYSLYSRIFSMDTVILRLTNIYGPGMHIKDKRLSFIGWFLNRCVTNNPIELYGDGNQQRDMLYITDLCETMHNAMLSDFRGTANVGSDSPVALKEIAGIIRENNPKVNLLNIDFPDEIKKIDIGSFQTDNTLAKRILNHKDTVSIKEGIKKTIEYYNKFKGYYL</sequence>
<feature type="domain" description="NAD-dependent epimerase/dehydratase" evidence="1">
    <location>
        <begin position="10"/>
        <end position="239"/>
    </location>
</feature>
<dbReference type="EMBL" id="DMZY01000031">
    <property type="protein sequence ID" value="HAV91744.1"/>
    <property type="molecule type" value="Genomic_DNA"/>
</dbReference>
<dbReference type="InterPro" id="IPR036291">
    <property type="entry name" value="NAD(P)-bd_dom_sf"/>
</dbReference>
<dbReference type="AlphaFoldDB" id="A0A350H878"/>
<dbReference type="InterPro" id="IPR050177">
    <property type="entry name" value="Lipid_A_modif_metabolic_enz"/>
</dbReference>
<evidence type="ECO:0000313" key="2">
    <source>
        <dbReference type="EMBL" id="HAV91744.1"/>
    </source>
</evidence>
<comment type="caution">
    <text evidence="2">The sequence shown here is derived from an EMBL/GenBank/DDBJ whole genome shotgun (WGS) entry which is preliminary data.</text>
</comment>
<reference evidence="2 3" key="1">
    <citation type="journal article" date="2018" name="Nat. Biotechnol.">
        <title>A standardized bacterial taxonomy based on genome phylogeny substantially revises the tree of life.</title>
        <authorList>
            <person name="Parks D.H."/>
            <person name="Chuvochina M."/>
            <person name="Waite D.W."/>
            <person name="Rinke C."/>
            <person name="Skarshewski A."/>
            <person name="Chaumeil P.A."/>
            <person name="Hugenholtz P."/>
        </authorList>
    </citation>
    <scope>NUCLEOTIDE SEQUENCE [LARGE SCALE GENOMIC DNA]</scope>
    <source>
        <strain evidence="2">UBA9956</strain>
    </source>
</reference>
<dbReference type="SUPFAM" id="SSF51735">
    <property type="entry name" value="NAD(P)-binding Rossmann-fold domains"/>
    <property type="match status" value="1"/>
</dbReference>